<feature type="chain" id="PRO_5041290215" evidence="1">
    <location>
        <begin position="26"/>
        <end position="143"/>
    </location>
</feature>
<comment type="caution">
    <text evidence="2">The sequence shown here is derived from an EMBL/GenBank/DDBJ whole genome shotgun (WGS) entry which is preliminary data.</text>
</comment>
<keyword evidence="1" id="KW-0732">Signal</keyword>
<accession>A0AA44CK95</accession>
<organism evidence="2 3">
    <name type="scientific">Yersinia mollaretii</name>
    <dbReference type="NCBI Taxonomy" id="33060"/>
    <lineage>
        <taxon>Bacteria</taxon>
        <taxon>Pseudomonadati</taxon>
        <taxon>Pseudomonadota</taxon>
        <taxon>Gammaproteobacteria</taxon>
        <taxon>Enterobacterales</taxon>
        <taxon>Yersiniaceae</taxon>
        <taxon>Yersinia</taxon>
    </lineage>
</organism>
<name>A0AA44CK95_YERMO</name>
<evidence type="ECO:0000256" key="1">
    <source>
        <dbReference type="SAM" id="SignalP"/>
    </source>
</evidence>
<reference evidence="2" key="1">
    <citation type="submission" date="2020-03" db="EMBL/GenBank/DDBJ databases">
        <authorList>
            <person name="Kislichkina A."/>
            <person name="Dentovskaya S."/>
            <person name="Shaikhutdinov R."/>
            <person name="Ivanov S."/>
            <person name="Sizova A."/>
            <person name="Solomentsev V."/>
            <person name="Bogun A."/>
        </authorList>
    </citation>
    <scope>NUCLEOTIDE SEQUENCE</scope>
    <source>
        <strain evidence="2">SCPM-O-B-7610</strain>
    </source>
</reference>
<gene>
    <name evidence="2" type="ORF">HB991_06475</name>
</gene>
<feature type="signal peptide" evidence="1">
    <location>
        <begin position="1"/>
        <end position="25"/>
    </location>
</feature>
<proteinExistence type="predicted"/>
<dbReference type="AlphaFoldDB" id="A0AA44CK95"/>
<dbReference type="EMBL" id="JAASAI010000004">
    <property type="protein sequence ID" value="NIL22160.1"/>
    <property type="molecule type" value="Genomic_DNA"/>
</dbReference>
<dbReference type="RefSeq" id="WP_050537163.1">
    <property type="nucleotide sequence ID" value="NZ_CABHYJ010000072.1"/>
</dbReference>
<protein>
    <submittedName>
        <fullName evidence="2">Uncharacterized protein</fullName>
    </submittedName>
</protein>
<dbReference type="Proteomes" id="UP000712947">
    <property type="component" value="Unassembled WGS sequence"/>
</dbReference>
<evidence type="ECO:0000313" key="2">
    <source>
        <dbReference type="EMBL" id="NIL22160.1"/>
    </source>
</evidence>
<evidence type="ECO:0000313" key="3">
    <source>
        <dbReference type="Proteomes" id="UP000712947"/>
    </source>
</evidence>
<sequence>MPKMIKKILYKTAILFFLMNGYAFSSEFVFSCKTNSGKEVKVEKSGDVAIYSFGKDINNPEMKIKNKLKELDIILSEPMGSEIVTNIPFKNGDYTYSVFMNTDRLNDEHKSTSGVSIFKNEKYITIIECLTQKGNLLDIDSAE</sequence>